<evidence type="ECO:0000313" key="3">
    <source>
        <dbReference type="Proteomes" id="UP000288805"/>
    </source>
</evidence>
<dbReference type="Proteomes" id="UP000288805">
    <property type="component" value="Unassembled WGS sequence"/>
</dbReference>
<proteinExistence type="predicted"/>
<feature type="region of interest" description="Disordered" evidence="1">
    <location>
        <begin position="1"/>
        <end position="61"/>
    </location>
</feature>
<name>A0A438G9M6_VITVI</name>
<dbReference type="AlphaFoldDB" id="A0A438G9M6"/>
<organism evidence="2 3">
    <name type="scientific">Vitis vinifera</name>
    <name type="common">Grape</name>
    <dbReference type="NCBI Taxonomy" id="29760"/>
    <lineage>
        <taxon>Eukaryota</taxon>
        <taxon>Viridiplantae</taxon>
        <taxon>Streptophyta</taxon>
        <taxon>Embryophyta</taxon>
        <taxon>Tracheophyta</taxon>
        <taxon>Spermatophyta</taxon>
        <taxon>Magnoliopsida</taxon>
        <taxon>eudicotyledons</taxon>
        <taxon>Gunneridae</taxon>
        <taxon>Pentapetalae</taxon>
        <taxon>rosids</taxon>
        <taxon>Vitales</taxon>
        <taxon>Vitaceae</taxon>
        <taxon>Viteae</taxon>
        <taxon>Vitis</taxon>
    </lineage>
</organism>
<evidence type="ECO:0000313" key="2">
    <source>
        <dbReference type="EMBL" id="RVW68917.1"/>
    </source>
</evidence>
<accession>A0A438G9M6</accession>
<gene>
    <name evidence="2" type="ORF">CK203_064287</name>
</gene>
<reference evidence="2 3" key="1">
    <citation type="journal article" date="2018" name="PLoS Genet.">
        <title>Population sequencing reveals clonal diversity and ancestral inbreeding in the grapevine cultivar Chardonnay.</title>
        <authorList>
            <person name="Roach M.J."/>
            <person name="Johnson D.L."/>
            <person name="Bohlmann J."/>
            <person name="van Vuuren H.J."/>
            <person name="Jones S.J."/>
            <person name="Pretorius I.S."/>
            <person name="Schmidt S.A."/>
            <person name="Borneman A.R."/>
        </authorList>
    </citation>
    <scope>NUCLEOTIDE SEQUENCE [LARGE SCALE GENOMIC DNA]</scope>
    <source>
        <strain evidence="3">cv. Chardonnay</strain>
        <tissue evidence="2">Leaf</tissue>
    </source>
</reference>
<feature type="compositionally biased region" description="Basic residues" evidence="1">
    <location>
        <begin position="1"/>
        <end position="11"/>
    </location>
</feature>
<feature type="compositionally biased region" description="Pro residues" evidence="1">
    <location>
        <begin position="41"/>
        <end position="52"/>
    </location>
</feature>
<dbReference type="EMBL" id="QGNW01000514">
    <property type="protein sequence ID" value="RVW68917.1"/>
    <property type="molecule type" value="Genomic_DNA"/>
</dbReference>
<sequence length="183" mass="20675">MRRGGHHHTRGKFFPSQKSGSRPPKKKARVSAPIDLSEPSSEPPSEPQPSQPPATESQIPSSMTLEVIIRRPMVTQPPIEGPRSYCHHFTIDGRHGILGARHIAEALRIPYEPARPEDYRVWTHPSQSDIVHILLEGIHTPVSVEEGAPSQHVLYRCTPRHNIFPLQHWVQERSFARGIVQDI</sequence>
<evidence type="ECO:0000256" key="1">
    <source>
        <dbReference type="SAM" id="MobiDB-lite"/>
    </source>
</evidence>
<comment type="caution">
    <text evidence="2">The sequence shown here is derived from an EMBL/GenBank/DDBJ whole genome shotgun (WGS) entry which is preliminary data.</text>
</comment>
<protein>
    <submittedName>
        <fullName evidence="2">Uncharacterized protein</fullName>
    </submittedName>
</protein>